<dbReference type="InterPro" id="IPR011379">
    <property type="entry name" value="MazG-related_GP37"/>
</dbReference>
<organism evidence="2 4">
    <name type="scientific">Lactiplantibacillus plantarum</name>
    <name type="common">Lactobacillus plantarum</name>
    <dbReference type="NCBI Taxonomy" id="1590"/>
    <lineage>
        <taxon>Bacteria</taxon>
        <taxon>Bacillati</taxon>
        <taxon>Bacillota</taxon>
        <taxon>Bacilli</taxon>
        <taxon>Lactobacillales</taxon>
        <taxon>Lactobacillaceae</taxon>
        <taxon>Lactiplantibacillus</taxon>
    </lineage>
</organism>
<proteinExistence type="predicted"/>
<dbReference type="InterPro" id="IPR004518">
    <property type="entry name" value="MazG-like_dom"/>
</dbReference>
<evidence type="ECO:0000313" key="5">
    <source>
        <dbReference type="Proteomes" id="UP000094892"/>
    </source>
</evidence>
<evidence type="ECO:0000259" key="1">
    <source>
        <dbReference type="Pfam" id="PF03819"/>
    </source>
</evidence>
<evidence type="ECO:0000313" key="4">
    <source>
        <dbReference type="Proteomes" id="UP000076882"/>
    </source>
</evidence>
<protein>
    <recommendedName>
        <fullName evidence="1">NTP pyrophosphohydrolase MazG-like domain-containing protein</fullName>
    </recommendedName>
</protein>
<reference evidence="2 4" key="1">
    <citation type="submission" date="2016-03" db="EMBL/GenBank/DDBJ databases">
        <title>Comparative genomics of 54 Lactobacillus plantarum strains reveals genomic uncoupling from niche constraints.</title>
        <authorList>
            <person name="Martino M.E."/>
        </authorList>
    </citation>
    <scope>NUCLEOTIDE SEQUENCE [LARGE SCALE GENOMIC DNA]</scope>
    <source>
        <strain evidence="2 4">19.1</strain>
    </source>
</reference>
<accession>A0A166GLN1</accession>
<dbReference type="Gene3D" id="1.10.287.1080">
    <property type="entry name" value="MazG-like"/>
    <property type="match status" value="1"/>
</dbReference>
<dbReference type="Pfam" id="PF03819">
    <property type="entry name" value="MazG"/>
    <property type="match status" value="1"/>
</dbReference>
<dbReference type="AlphaFoldDB" id="A0A166GLN1"/>
<dbReference type="CDD" id="cd11541">
    <property type="entry name" value="NTP-PPase_u4"/>
    <property type="match status" value="1"/>
</dbReference>
<evidence type="ECO:0000313" key="3">
    <source>
        <dbReference type="EMBL" id="ODO61971.1"/>
    </source>
</evidence>
<evidence type="ECO:0000313" key="2">
    <source>
        <dbReference type="EMBL" id="KZU92224.1"/>
    </source>
</evidence>
<name>A0A166GLN1_LACPN</name>
<dbReference type="PIRSF" id="PIRSF006639">
    <property type="entry name" value="UCP006639_pph"/>
    <property type="match status" value="1"/>
</dbReference>
<dbReference type="SUPFAM" id="SSF101386">
    <property type="entry name" value="all-alpha NTP pyrophosphatases"/>
    <property type="match status" value="1"/>
</dbReference>
<dbReference type="PATRIC" id="fig|1590.192.peg.1903"/>
<dbReference type="Proteomes" id="UP000094892">
    <property type="component" value="Unassembled WGS sequence"/>
</dbReference>
<dbReference type="EMBL" id="LUXM01000040">
    <property type="protein sequence ID" value="KZU92224.1"/>
    <property type="molecule type" value="Genomic_DNA"/>
</dbReference>
<feature type="domain" description="NTP pyrophosphohydrolase MazG-like" evidence="1">
    <location>
        <begin position="38"/>
        <end position="109"/>
    </location>
</feature>
<reference evidence="3 5" key="2">
    <citation type="submission" date="2016-08" db="EMBL/GenBank/DDBJ databases">
        <title>Genome sequencing of Lactobacillus plantarum JSA22, isolated from fermented soybean paste.</title>
        <authorList>
            <person name="Choi H.S."/>
        </authorList>
    </citation>
    <scope>NUCLEOTIDE SEQUENCE [LARGE SCALE GENOMIC DNA]</scope>
    <source>
        <strain evidence="3 5">JSA22</strain>
    </source>
</reference>
<comment type="caution">
    <text evidence="2">The sequence shown here is derived from an EMBL/GenBank/DDBJ whole genome shotgun (WGS) entry which is preliminary data.</text>
</comment>
<dbReference type="Proteomes" id="UP000076882">
    <property type="component" value="Unassembled WGS sequence"/>
</dbReference>
<sequence length="114" mass="13040">MLFGNGSKRTLWEATNLEFNEYQSLANRTLYGNEQVLTNLSLGLASETGQVVDLVKKYTFHGERLNKDQLTKQMGDVLWYLSQVAEWADIPFEEVAQQNIVKLNDKYPNGKPVK</sequence>
<dbReference type="EMBL" id="MCOL01000001">
    <property type="protein sequence ID" value="ODO61971.1"/>
    <property type="molecule type" value="Genomic_DNA"/>
</dbReference>
<gene>
    <name evidence="2" type="ORF">Lp19_3510</name>
    <name evidence="3" type="ORF">LPJSA22_01951</name>
</gene>